<dbReference type="Proteomes" id="UP000612893">
    <property type="component" value="Unassembled WGS sequence"/>
</dbReference>
<dbReference type="EMBL" id="JAEKNR010000112">
    <property type="protein sequence ID" value="MBJ7598466.1"/>
    <property type="molecule type" value="Genomic_DNA"/>
</dbReference>
<dbReference type="AlphaFoldDB" id="A0A934JYY4"/>
<evidence type="ECO:0000256" key="1">
    <source>
        <dbReference type="SAM" id="MobiDB-lite"/>
    </source>
</evidence>
<dbReference type="InterPro" id="IPR045853">
    <property type="entry name" value="Pep_chain_release_fac_I_sf"/>
</dbReference>
<sequence>MYEAWATRTGREAVGGDGPGGRALTISGLSSYDLLASEAGLHRRLVIDGGSPLARVSVALEGPGGVPAEPPAEGGRDGAGTIVRIYDSTRHRAVRDPRTGVRVKDPDRVLREGLIDAFLLASLRQR</sequence>
<reference evidence="2" key="1">
    <citation type="submission" date="2020-10" db="EMBL/GenBank/DDBJ databases">
        <title>Ca. Dormibacterota MAGs.</title>
        <authorList>
            <person name="Montgomery K."/>
        </authorList>
    </citation>
    <scope>NUCLEOTIDE SEQUENCE [LARGE SCALE GENOMIC DNA]</scope>
    <source>
        <strain evidence="2">SC8812_S17_10</strain>
    </source>
</reference>
<evidence type="ECO:0000313" key="2">
    <source>
        <dbReference type="EMBL" id="MBJ7598466.1"/>
    </source>
</evidence>
<evidence type="ECO:0000313" key="3">
    <source>
        <dbReference type="Proteomes" id="UP000612893"/>
    </source>
</evidence>
<keyword evidence="3" id="KW-1185">Reference proteome</keyword>
<feature type="region of interest" description="Disordered" evidence="1">
    <location>
        <begin position="1"/>
        <end position="21"/>
    </location>
</feature>
<proteinExistence type="predicted"/>
<organism evidence="2 3">
    <name type="scientific">Candidatus Nephthysia bennettiae</name>
    <dbReference type="NCBI Taxonomy" id="3127016"/>
    <lineage>
        <taxon>Bacteria</taxon>
        <taxon>Bacillati</taxon>
        <taxon>Candidatus Dormiibacterota</taxon>
        <taxon>Candidatus Dormibacteria</taxon>
        <taxon>Candidatus Dormibacterales</taxon>
        <taxon>Candidatus Dormibacteraceae</taxon>
        <taxon>Candidatus Nephthysia</taxon>
    </lineage>
</organism>
<name>A0A934JYY4_9BACT</name>
<dbReference type="RefSeq" id="WP_338201490.1">
    <property type="nucleotide sequence ID" value="NZ_JAEKNR010000112.1"/>
</dbReference>
<evidence type="ECO:0008006" key="4">
    <source>
        <dbReference type="Google" id="ProtNLM"/>
    </source>
</evidence>
<comment type="caution">
    <text evidence="2">The sequence shown here is derived from an EMBL/GenBank/DDBJ whole genome shotgun (WGS) entry which is preliminary data.</text>
</comment>
<gene>
    <name evidence="2" type="ORF">JF922_10330</name>
</gene>
<accession>A0A934JYY4</accession>
<dbReference type="SUPFAM" id="SSF75620">
    <property type="entry name" value="Release factor"/>
    <property type="match status" value="1"/>
</dbReference>
<protein>
    <recommendedName>
        <fullName evidence="4">MDMPI C-terminal domain-containing protein</fullName>
    </recommendedName>
</protein>